<dbReference type="Pfam" id="PF00589">
    <property type="entry name" value="Phage_integrase"/>
    <property type="match status" value="1"/>
</dbReference>
<proteinExistence type="predicted"/>
<protein>
    <submittedName>
        <fullName evidence="3">Phage integrase family site specific recombinase</fullName>
    </submittedName>
</protein>
<dbReference type="SUPFAM" id="SSF56349">
    <property type="entry name" value="DNA breaking-rejoining enzymes"/>
    <property type="match status" value="1"/>
</dbReference>
<dbReference type="InterPro" id="IPR011010">
    <property type="entry name" value="DNA_brk_join_enz"/>
</dbReference>
<evidence type="ECO:0000313" key="3">
    <source>
        <dbReference type="EMBL" id="AKA72211.1"/>
    </source>
</evidence>
<name>A0A0E3GSK1_CLOSL</name>
<dbReference type="PANTHER" id="PTHR30349:SF82">
    <property type="entry name" value="INTEGRASE_RECOMBINASE YOEC-RELATED"/>
    <property type="match status" value="1"/>
</dbReference>
<dbReference type="GO" id="GO:0003677">
    <property type="term" value="F:DNA binding"/>
    <property type="evidence" value="ECO:0007669"/>
    <property type="project" value="InterPro"/>
</dbReference>
<reference evidence="3 4" key="1">
    <citation type="journal article" date="2015" name="J. Biotechnol.">
        <title>Complete genome sequence of a malodorant-producing acetogen, Clostridium scatologenes ATCC 25775(T).</title>
        <authorList>
            <person name="Zhu Z."/>
            <person name="Guo T."/>
            <person name="Zheng H."/>
            <person name="Song T."/>
            <person name="Ouyang P."/>
            <person name="Xie J."/>
        </authorList>
    </citation>
    <scope>NUCLEOTIDE SEQUENCE [LARGE SCALE GENOMIC DNA]</scope>
    <source>
        <strain evidence="3 4">ATCC 25775</strain>
    </source>
</reference>
<organism evidence="3 4">
    <name type="scientific">Clostridium scatologenes</name>
    <dbReference type="NCBI Taxonomy" id="1548"/>
    <lineage>
        <taxon>Bacteria</taxon>
        <taxon>Bacillati</taxon>
        <taxon>Bacillota</taxon>
        <taxon>Clostridia</taxon>
        <taxon>Eubacteriales</taxon>
        <taxon>Clostridiaceae</taxon>
        <taxon>Clostridium</taxon>
    </lineage>
</organism>
<dbReference type="KEGG" id="csq:CSCA_5086"/>
<dbReference type="InterPro" id="IPR002104">
    <property type="entry name" value="Integrase_catalytic"/>
</dbReference>
<dbReference type="RefSeq" id="WP_029160143.1">
    <property type="nucleotide sequence ID" value="NZ_CP009933.1"/>
</dbReference>
<keyword evidence="1" id="KW-0233">DNA recombination</keyword>
<dbReference type="Proteomes" id="UP000033115">
    <property type="component" value="Chromosome"/>
</dbReference>
<dbReference type="PROSITE" id="PS51898">
    <property type="entry name" value="TYR_RECOMBINASE"/>
    <property type="match status" value="1"/>
</dbReference>
<gene>
    <name evidence="3" type="ORF">CSCA_5086</name>
</gene>
<evidence type="ECO:0000259" key="2">
    <source>
        <dbReference type="PROSITE" id="PS51898"/>
    </source>
</evidence>
<evidence type="ECO:0000313" key="4">
    <source>
        <dbReference type="Proteomes" id="UP000033115"/>
    </source>
</evidence>
<dbReference type="STRING" id="1548.CSCA_5086"/>
<dbReference type="AlphaFoldDB" id="A0A0E3GSK1"/>
<keyword evidence="4" id="KW-1185">Reference proteome</keyword>
<accession>A0A0E3GSK1</accession>
<dbReference type="InterPro" id="IPR050090">
    <property type="entry name" value="Tyrosine_recombinase_XerCD"/>
</dbReference>
<evidence type="ECO:0000256" key="1">
    <source>
        <dbReference type="ARBA" id="ARBA00023172"/>
    </source>
</evidence>
<dbReference type="GO" id="GO:0006310">
    <property type="term" value="P:DNA recombination"/>
    <property type="evidence" value="ECO:0007669"/>
    <property type="project" value="UniProtKB-KW"/>
</dbReference>
<dbReference type="InterPro" id="IPR013762">
    <property type="entry name" value="Integrase-like_cat_sf"/>
</dbReference>
<sequence length="190" mass="22567">MNAVEPIRDIQLVYDIEDYLKEKNKRDYIMFLIGVNTGLRISDILKLRTRDIRDSKGKIRTHIILEEEKTEKDRKIIINDDLRPILKEYLANKKDYEFIIKSPKGINKPLSRQQAYRILHKVGEIFEIDNMGCHILRKTLGYHYYQNKKDIGGLMDLYNHSSEAVTLRYIGVNQDNKDKIISKLKFIRKR</sequence>
<dbReference type="Gene3D" id="1.10.443.10">
    <property type="entry name" value="Intergrase catalytic core"/>
    <property type="match status" value="1"/>
</dbReference>
<dbReference type="PANTHER" id="PTHR30349">
    <property type="entry name" value="PHAGE INTEGRASE-RELATED"/>
    <property type="match status" value="1"/>
</dbReference>
<dbReference type="GO" id="GO:0015074">
    <property type="term" value="P:DNA integration"/>
    <property type="evidence" value="ECO:0007669"/>
    <property type="project" value="InterPro"/>
</dbReference>
<feature type="domain" description="Tyr recombinase" evidence="2">
    <location>
        <begin position="1"/>
        <end position="182"/>
    </location>
</feature>
<dbReference type="EMBL" id="CP009933">
    <property type="protein sequence ID" value="AKA72211.1"/>
    <property type="molecule type" value="Genomic_DNA"/>
</dbReference>
<dbReference type="HOGENOM" id="CLU_027562_33_1_9"/>